<dbReference type="AlphaFoldDB" id="A0A017SKN2"/>
<name>A0A017SKN2_ASPRC</name>
<sequence length="124" mass="13462">METPGSSRLLILAMQVLLHTCHSPILIRLTRLLVQEEDIVLLLRPLDLVALLFGRGTDYWSSELRFQSSRMDSLVEYWLIVEHGVVPGTMGLGCFSQPIVSSPGSAPQAECVDPLLGSSPGGSS</sequence>
<evidence type="ECO:0000313" key="2">
    <source>
        <dbReference type="Proteomes" id="UP000019804"/>
    </source>
</evidence>
<dbReference type="GeneID" id="63696541"/>
<protein>
    <submittedName>
        <fullName evidence="1">Uncharacterized protein</fullName>
    </submittedName>
</protein>
<dbReference type="RefSeq" id="XP_040640568.1">
    <property type="nucleotide sequence ID" value="XM_040781417.1"/>
</dbReference>
<proteinExistence type="predicted"/>
<keyword evidence="2" id="KW-1185">Reference proteome</keyword>
<dbReference type="EMBL" id="KK088417">
    <property type="protein sequence ID" value="EYE96880.1"/>
    <property type="molecule type" value="Genomic_DNA"/>
</dbReference>
<organism evidence="1 2">
    <name type="scientific">Aspergillus ruber (strain CBS 135680)</name>
    <dbReference type="NCBI Taxonomy" id="1388766"/>
    <lineage>
        <taxon>Eukaryota</taxon>
        <taxon>Fungi</taxon>
        <taxon>Dikarya</taxon>
        <taxon>Ascomycota</taxon>
        <taxon>Pezizomycotina</taxon>
        <taxon>Eurotiomycetes</taxon>
        <taxon>Eurotiomycetidae</taxon>
        <taxon>Eurotiales</taxon>
        <taxon>Aspergillaceae</taxon>
        <taxon>Aspergillus</taxon>
        <taxon>Aspergillus subgen. Aspergillus</taxon>
    </lineage>
</organism>
<reference evidence="2" key="1">
    <citation type="journal article" date="2014" name="Nat. Commun.">
        <title>Genomic adaptations of the halophilic Dead Sea filamentous fungus Eurotium rubrum.</title>
        <authorList>
            <person name="Kis-Papo T."/>
            <person name="Weig A.R."/>
            <person name="Riley R."/>
            <person name="Persoh D."/>
            <person name="Salamov A."/>
            <person name="Sun H."/>
            <person name="Lipzen A."/>
            <person name="Wasser S.P."/>
            <person name="Rambold G."/>
            <person name="Grigoriev I.V."/>
            <person name="Nevo E."/>
        </authorList>
    </citation>
    <scope>NUCLEOTIDE SEQUENCE [LARGE SCALE GENOMIC DNA]</scope>
    <source>
        <strain evidence="2">CBS 135680</strain>
    </source>
</reference>
<gene>
    <name evidence="1" type="ORF">EURHEDRAFT_410677</name>
</gene>
<evidence type="ECO:0000313" key="1">
    <source>
        <dbReference type="EMBL" id="EYE96880.1"/>
    </source>
</evidence>
<accession>A0A017SKN2</accession>
<dbReference type="HOGENOM" id="CLU_2003432_0_0_1"/>
<dbReference type="Proteomes" id="UP000019804">
    <property type="component" value="Unassembled WGS sequence"/>
</dbReference>